<dbReference type="PATRIC" id="fig|1173020.3.peg.6218"/>
<dbReference type="eggNOG" id="COG4221">
    <property type="taxonomic scope" value="Bacteria"/>
</dbReference>
<evidence type="ECO:0000256" key="2">
    <source>
        <dbReference type="ARBA" id="ARBA00023002"/>
    </source>
</evidence>
<evidence type="ECO:0000259" key="4">
    <source>
        <dbReference type="SMART" id="SM00822"/>
    </source>
</evidence>
<comment type="similarity">
    <text evidence="1 3">Belongs to the short-chain dehydrogenases/reductases (SDR) family.</text>
</comment>
<keyword evidence="2" id="KW-0560">Oxidoreductase</keyword>
<dbReference type="PANTHER" id="PTHR44196">
    <property type="entry name" value="DEHYDROGENASE/REDUCTASE SDR FAMILY MEMBER 7B"/>
    <property type="match status" value="1"/>
</dbReference>
<dbReference type="NCBIfam" id="NF005672">
    <property type="entry name" value="PRK07454.1"/>
    <property type="match status" value="1"/>
</dbReference>
<proteinExistence type="inferred from homology"/>
<protein>
    <recommendedName>
        <fullName evidence="4">Ketoreductase domain-containing protein</fullName>
    </recommendedName>
</protein>
<dbReference type="AlphaFoldDB" id="K9UMI8"/>
<dbReference type="STRING" id="1173020.Cha6605_5415"/>
<name>K9UMI8_CHAP6</name>
<reference evidence="5 6" key="1">
    <citation type="submission" date="2012-05" db="EMBL/GenBank/DDBJ databases">
        <title>Finished chromosome of genome of Chamaesiphon sp. PCC 6605.</title>
        <authorList>
            <consortium name="US DOE Joint Genome Institute"/>
            <person name="Gugger M."/>
            <person name="Coursin T."/>
            <person name="Rippka R."/>
            <person name="Tandeau De Marsac N."/>
            <person name="Huntemann M."/>
            <person name="Wei C.-L."/>
            <person name="Han J."/>
            <person name="Detter J.C."/>
            <person name="Han C."/>
            <person name="Tapia R."/>
            <person name="Chen A."/>
            <person name="Kyrpides N."/>
            <person name="Mavromatis K."/>
            <person name="Markowitz V."/>
            <person name="Szeto E."/>
            <person name="Ivanova N."/>
            <person name="Pagani I."/>
            <person name="Pati A."/>
            <person name="Goodwin L."/>
            <person name="Nordberg H.P."/>
            <person name="Cantor M.N."/>
            <person name="Hua S.X."/>
            <person name="Woyke T."/>
            <person name="Kerfeld C.A."/>
        </authorList>
    </citation>
    <scope>NUCLEOTIDE SEQUENCE [LARGE SCALE GENOMIC DNA]</scope>
    <source>
        <strain evidence="6">ATCC 27169 / PCC 6605</strain>
    </source>
</reference>
<dbReference type="KEGG" id="cmp:Cha6605_5415"/>
<dbReference type="Proteomes" id="UP000010366">
    <property type="component" value="Chromosome"/>
</dbReference>
<dbReference type="InterPro" id="IPR002347">
    <property type="entry name" value="SDR_fam"/>
</dbReference>
<dbReference type="EMBL" id="CP003600">
    <property type="protein sequence ID" value="AFY96302.1"/>
    <property type="molecule type" value="Genomic_DNA"/>
</dbReference>
<dbReference type="SUPFAM" id="SSF51735">
    <property type="entry name" value="NAD(P)-binding Rossmann-fold domains"/>
    <property type="match status" value="1"/>
</dbReference>
<dbReference type="GO" id="GO:0016020">
    <property type="term" value="C:membrane"/>
    <property type="evidence" value="ECO:0007669"/>
    <property type="project" value="TreeGrafter"/>
</dbReference>
<feature type="domain" description="Ketoreductase" evidence="4">
    <location>
        <begin position="9"/>
        <end position="148"/>
    </location>
</feature>
<dbReference type="InterPro" id="IPR020904">
    <property type="entry name" value="Sc_DH/Rdtase_CS"/>
</dbReference>
<gene>
    <name evidence="5" type="ORF">Cha6605_5415</name>
</gene>
<dbReference type="PRINTS" id="PR00080">
    <property type="entry name" value="SDRFAMILY"/>
</dbReference>
<dbReference type="Gene3D" id="3.40.50.720">
    <property type="entry name" value="NAD(P)-binding Rossmann-like Domain"/>
    <property type="match status" value="1"/>
</dbReference>
<evidence type="ECO:0000313" key="5">
    <source>
        <dbReference type="EMBL" id="AFY96302.1"/>
    </source>
</evidence>
<dbReference type="PANTHER" id="PTHR44196:SF1">
    <property type="entry name" value="DEHYDROGENASE_REDUCTASE SDR FAMILY MEMBER 7B"/>
    <property type="match status" value="1"/>
</dbReference>
<dbReference type="PIRSF" id="PIRSF000126">
    <property type="entry name" value="11-beta-HSD1"/>
    <property type="match status" value="1"/>
</dbReference>
<evidence type="ECO:0000313" key="6">
    <source>
        <dbReference type="Proteomes" id="UP000010366"/>
    </source>
</evidence>
<keyword evidence="6" id="KW-1185">Reference proteome</keyword>
<accession>K9UMI8</accession>
<dbReference type="OrthoDB" id="9775296at2"/>
<dbReference type="CDD" id="cd05233">
    <property type="entry name" value="SDR_c"/>
    <property type="match status" value="1"/>
</dbReference>
<evidence type="ECO:0000256" key="1">
    <source>
        <dbReference type="ARBA" id="ARBA00006484"/>
    </source>
</evidence>
<dbReference type="RefSeq" id="WP_015162385.1">
    <property type="nucleotide sequence ID" value="NC_019697.1"/>
</dbReference>
<dbReference type="PROSITE" id="PS00061">
    <property type="entry name" value="ADH_SHORT"/>
    <property type="match status" value="1"/>
</dbReference>
<organism evidence="5 6">
    <name type="scientific">Chamaesiphon minutus (strain ATCC 27169 / PCC 6605)</name>
    <dbReference type="NCBI Taxonomy" id="1173020"/>
    <lineage>
        <taxon>Bacteria</taxon>
        <taxon>Bacillati</taxon>
        <taxon>Cyanobacteriota</taxon>
        <taxon>Cyanophyceae</taxon>
        <taxon>Gomontiellales</taxon>
        <taxon>Chamaesiphonaceae</taxon>
        <taxon>Chamaesiphon</taxon>
    </lineage>
</organism>
<sequence length="243" mass="25273">MNPIATTNRTALITGASSGIGKATALAFAKAGINLALVGRSPDKLTAVAEAAIAVGASAKTYVVDLSQLDRVATQIAEIAADSDNLDILINNAGMGYTGAIGDTPLADWQRVIDLNLTSVFQCIQGILPHLRRQKSGVIVNISSIASKQVFPDWGLYSVSKFGLMALTKAIAQEERGHGIRVSAVCPGSVNTPIWDTDTVHADFDRSAMLTPEMVAEGILYAVLAPAGAVVEELTIMPSGGAL</sequence>
<evidence type="ECO:0000256" key="3">
    <source>
        <dbReference type="RuleBase" id="RU000363"/>
    </source>
</evidence>
<dbReference type="SMART" id="SM00822">
    <property type="entry name" value="PKS_KR"/>
    <property type="match status" value="1"/>
</dbReference>
<dbReference type="HOGENOM" id="CLU_010194_2_10_3"/>
<dbReference type="GO" id="GO:0016616">
    <property type="term" value="F:oxidoreductase activity, acting on the CH-OH group of donors, NAD or NADP as acceptor"/>
    <property type="evidence" value="ECO:0007669"/>
    <property type="project" value="UniProtKB-ARBA"/>
</dbReference>
<dbReference type="FunFam" id="3.40.50.720:FF:000047">
    <property type="entry name" value="NADP-dependent L-serine/L-allo-threonine dehydrogenase"/>
    <property type="match status" value="1"/>
</dbReference>
<dbReference type="Pfam" id="PF00106">
    <property type="entry name" value="adh_short"/>
    <property type="match status" value="1"/>
</dbReference>
<dbReference type="InterPro" id="IPR036291">
    <property type="entry name" value="NAD(P)-bd_dom_sf"/>
</dbReference>
<dbReference type="PRINTS" id="PR00081">
    <property type="entry name" value="GDHRDH"/>
</dbReference>
<dbReference type="InterPro" id="IPR057326">
    <property type="entry name" value="KR_dom"/>
</dbReference>